<evidence type="ECO:0000313" key="4">
    <source>
        <dbReference type="Proteomes" id="UP001597380"/>
    </source>
</evidence>
<comment type="caution">
    <text evidence="3">The sequence shown here is derived from an EMBL/GenBank/DDBJ whole genome shotgun (WGS) entry which is preliminary data.</text>
</comment>
<name>A0ABW4XRA1_9GAMM</name>
<keyword evidence="1" id="KW-0812">Transmembrane</keyword>
<evidence type="ECO:0000256" key="1">
    <source>
        <dbReference type="SAM" id="Phobius"/>
    </source>
</evidence>
<sequence length="188" mass="19523">MIARNSIKTLIGIMMLGMVPFANAGLYKAVAYLDYAQEVSPSNPLPSSAMGYASLVFDSDTLTLDMVATIQGIALAGVTFPDGGLAFGVLGPFHIHNAPAGANGGVVVPFNMMSYFTGAVDGLMVQADDIAFDASILTELVAGNLYLNLHTLDYGSGEIRGQLSVVPAPAAVGLLALGIFGLMRLRSH</sequence>
<gene>
    <name evidence="3" type="ORF">ACFSJ3_15305</name>
</gene>
<evidence type="ECO:0000259" key="2">
    <source>
        <dbReference type="SMART" id="SM00754"/>
    </source>
</evidence>
<reference evidence="4" key="1">
    <citation type="journal article" date="2019" name="Int. J. Syst. Evol. Microbiol.">
        <title>The Global Catalogue of Microorganisms (GCM) 10K type strain sequencing project: providing services to taxonomists for standard genome sequencing and annotation.</title>
        <authorList>
            <consortium name="The Broad Institute Genomics Platform"/>
            <consortium name="The Broad Institute Genome Sequencing Center for Infectious Disease"/>
            <person name="Wu L."/>
            <person name="Ma J."/>
        </authorList>
    </citation>
    <scope>NUCLEOTIDE SEQUENCE [LARGE SCALE GENOMIC DNA]</scope>
    <source>
        <strain evidence="4">CGMCC 1.10992</strain>
    </source>
</reference>
<keyword evidence="4" id="KW-1185">Reference proteome</keyword>
<keyword evidence="1" id="KW-0472">Membrane</keyword>
<dbReference type="Proteomes" id="UP001597380">
    <property type="component" value="Unassembled WGS sequence"/>
</dbReference>
<dbReference type="RefSeq" id="WP_345340527.1">
    <property type="nucleotide sequence ID" value="NZ_BAABLI010000015.1"/>
</dbReference>
<dbReference type="InterPro" id="IPR010895">
    <property type="entry name" value="CHRD"/>
</dbReference>
<dbReference type="Pfam" id="PF07452">
    <property type="entry name" value="CHRD"/>
    <property type="match status" value="1"/>
</dbReference>
<protein>
    <submittedName>
        <fullName evidence="3">CHRD domain-containing protein</fullName>
    </submittedName>
</protein>
<dbReference type="SMART" id="SM00754">
    <property type="entry name" value="CHRD"/>
    <property type="match status" value="1"/>
</dbReference>
<dbReference type="EMBL" id="JBHUHT010000017">
    <property type="protein sequence ID" value="MFD2097364.1"/>
    <property type="molecule type" value="Genomic_DNA"/>
</dbReference>
<keyword evidence="1" id="KW-1133">Transmembrane helix</keyword>
<evidence type="ECO:0000313" key="3">
    <source>
        <dbReference type="EMBL" id="MFD2097364.1"/>
    </source>
</evidence>
<organism evidence="3 4">
    <name type="scientific">Corallincola platygyrae</name>
    <dbReference type="NCBI Taxonomy" id="1193278"/>
    <lineage>
        <taxon>Bacteria</taxon>
        <taxon>Pseudomonadati</taxon>
        <taxon>Pseudomonadota</taxon>
        <taxon>Gammaproteobacteria</taxon>
        <taxon>Alteromonadales</taxon>
        <taxon>Psychromonadaceae</taxon>
        <taxon>Corallincola</taxon>
    </lineage>
</organism>
<proteinExistence type="predicted"/>
<feature type="transmembrane region" description="Helical" evidence="1">
    <location>
        <begin position="166"/>
        <end position="185"/>
    </location>
</feature>
<feature type="domain" description="CHRD" evidence="2">
    <location>
        <begin position="60"/>
        <end position="165"/>
    </location>
</feature>
<accession>A0ABW4XRA1</accession>